<reference evidence="1 2" key="1">
    <citation type="journal article" date="2015" name="Proc. Natl. Acad. Sci. U.S.A.">
        <title>The resurrection genome of Boea hygrometrica: A blueprint for survival of dehydration.</title>
        <authorList>
            <person name="Xiao L."/>
            <person name="Yang G."/>
            <person name="Zhang L."/>
            <person name="Yang X."/>
            <person name="Zhao S."/>
            <person name="Ji Z."/>
            <person name="Zhou Q."/>
            <person name="Hu M."/>
            <person name="Wang Y."/>
            <person name="Chen M."/>
            <person name="Xu Y."/>
            <person name="Jin H."/>
            <person name="Xiao X."/>
            <person name="Hu G."/>
            <person name="Bao F."/>
            <person name="Hu Y."/>
            <person name="Wan P."/>
            <person name="Li L."/>
            <person name="Deng X."/>
            <person name="Kuang T."/>
            <person name="Xiang C."/>
            <person name="Zhu J.K."/>
            <person name="Oliver M.J."/>
            <person name="He Y."/>
        </authorList>
    </citation>
    <scope>NUCLEOTIDE SEQUENCE [LARGE SCALE GENOMIC DNA]</scope>
    <source>
        <strain evidence="2">cv. XS01</strain>
    </source>
</reference>
<proteinExistence type="predicted"/>
<evidence type="ECO:0000313" key="1">
    <source>
        <dbReference type="EMBL" id="KZV42910.1"/>
    </source>
</evidence>
<evidence type="ECO:0000313" key="2">
    <source>
        <dbReference type="Proteomes" id="UP000250235"/>
    </source>
</evidence>
<dbReference type="Proteomes" id="UP000250235">
    <property type="component" value="Unassembled WGS sequence"/>
</dbReference>
<dbReference type="EMBL" id="KQ998671">
    <property type="protein sequence ID" value="KZV42910.1"/>
    <property type="molecule type" value="Genomic_DNA"/>
</dbReference>
<keyword evidence="2" id="KW-1185">Reference proteome</keyword>
<dbReference type="AlphaFoldDB" id="A0A2Z7CE34"/>
<gene>
    <name evidence="1" type="ORF">F511_14472</name>
</gene>
<protein>
    <submittedName>
        <fullName evidence="1">Uncharacterized protein</fullName>
    </submittedName>
</protein>
<organism evidence="1 2">
    <name type="scientific">Dorcoceras hygrometricum</name>
    <dbReference type="NCBI Taxonomy" id="472368"/>
    <lineage>
        <taxon>Eukaryota</taxon>
        <taxon>Viridiplantae</taxon>
        <taxon>Streptophyta</taxon>
        <taxon>Embryophyta</taxon>
        <taxon>Tracheophyta</taxon>
        <taxon>Spermatophyta</taxon>
        <taxon>Magnoliopsida</taxon>
        <taxon>eudicotyledons</taxon>
        <taxon>Gunneridae</taxon>
        <taxon>Pentapetalae</taxon>
        <taxon>asterids</taxon>
        <taxon>lamiids</taxon>
        <taxon>Lamiales</taxon>
        <taxon>Gesneriaceae</taxon>
        <taxon>Didymocarpoideae</taxon>
        <taxon>Trichosporeae</taxon>
        <taxon>Loxocarpinae</taxon>
        <taxon>Dorcoceras</taxon>
    </lineage>
</organism>
<name>A0A2Z7CE34_9LAMI</name>
<sequence length="240" mass="26231">MKSRCIAAALPPLYKPPLLSQAAAARLRRKIVSGQFDEENTFVLISSVLLVQADEGVSFLVMDRIGDIYRNLPRRADVIVTTIESTFGSEPPRLRRAWRLPTARMNARGACALAAHGWRYAACFLARLLRIAARLLYVMDAARLILGGWLMAVLSRDDCAFLVAGSLRRSSRDGCATSRATMSARLRQVAGRWPIDARHVMAHVGAYKRRLVAAARAPFCAARDFVGGGGRCSGESPAMS</sequence>
<accession>A0A2Z7CE34</accession>